<feature type="region of interest" description="Disordered" evidence="1">
    <location>
        <begin position="70"/>
        <end position="101"/>
    </location>
</feature>
<organism evidence="2 3">
    <name type="scientific">Scomber scombrus</name>
    <name type="common">Atlantic mackerel</name>
    <name type="synonym">Scomber vernalis</name>
    <dbReference type="NCBI Taxonomy" id="13677"/>
    <lineage>
        <taxon>Eukaryota</taxon>
        <taxon>Metazoa</taxon>
        <taxon>Chordata</taxon>
        <taxon>Craniata</taxon>
        <taxon>Vertebrata</taxon>
        <taxon>Euteleostomi</taxon>
        <taxon>Actinopterygii</taxon>
        <taxon>Neopterygii</taxon>
        <taxon>Teleostei</taxon>
        <taxon>Neoteleostei</taxon>
        <taxon>Acanthomorphata</taxon>
        <taxon>Pelagiaria</taxon>
        <taxon>Scombriformes</taxon>
        <taxon>Scombridae</taxon>
        <taxon>Scomber</taxon>
    </lineage>
</organism>
<feature type="compositionally biased region" description="Basic and acidic residues" evidence="1">
    <location>
        <begin position="77"/>
        <end position="91"/>
    </location>
</feature>
<comment type="caution">
    <text evidence="2">The sequence shown here is derived from an EMBL/GenBank/DDBJ whole genome shotgun (WGS) entry which is preliminary data.</text>
</comment>
<evidence type="ECO:0000313" key="2">
    <source>
        <dbReference type="EMBL" id="CAK6984831.1"/>
    </source>
</evidence>
<reference evidence="2 3" key="1">
    <citation type="submission" date="2024-01" db="EMBL/GenBank/DDBJ databases">
        <authorList>
            <person name="Alioto T."/>
            <person name="Alioto T."/>
            <person name="Gomez Garrido J."/>
        </authorList>
    </citation>
    <scope>NUCLEOTIDE SEQUENCE [LARGE SCALE GENOMIC DNA]</scope>
</reference>
<proteinExistence type="predicted"/>
<keyword evidence="3" id="KW-1185">Reference proteome</keyword>
<dbReference type="AlphaFoldDB" id="A0AAV1QKI6"/>
<feature type="non-terminal residue" evidence="2">
    <location>
        <position position="1"/>
    </location>
</feature>
<protein>
    <submittedName>
        <fullName evidence="2">Uncharacterized protein</fullName>
    </submittedName>
</protein>
<name>A0AAV1QKI6_SCOSC</name>
<evidence type="ECO:0000313" key="3">
    <source>
        <dbReference type="Proteomes" id="UP001314229"/>
    </source>
</evidence>
<feature type="region of interest" description="Disordered" evidence="1">
    <location>
        <begin position="1"/>
        <end position="56"/>
    </location>
</feature>
<evidence type="ECO:0000256" key="1">
    <source>
        <dbReference type="SAM" id="MobiDB-lite"/>
    </source>
</evidence>
<accession>A0AAV1QKI6</accession>
<sequence>VCRDGVRGSGGCHGELLHLGPAHHQEPANLHSVLQPPRAEDRQPGQSESSGGAAGHQCCSSAFWEHGVRRGGAGLRSRSESRPANHRRELILPRYPGSPAA</sequence>
<dbReference type="EMBL" id="CAWUFR010002276">
    <property type="protein sequence ID" value="CAK6984831.1"/>
    <property type="molecule type" value="Genomic_DNA"/>
</dbReference>
<dbReference type="Proteomes" id="UP001314229">
    <property type="component" value="Unassembled WGS sequence"/>
</dbReference>
<gene>
    <name evidence="2" type="ORF">FSCOSCO3_A000176</name>
</gene>
<feature type="non-terminal residue" evidence="2">
    <location>
        <position position="101"/>
    </location>
</feature>